<dbReference type="InterPro" id="IPR008551">
    <property type="entry name" value="TANGO2"/>
</dbReference>
<dbReference type="PATRIC" id="fig|1331206.3.peg.1680"/>
<dbReference type="PANTHER" id="PTHR17985:SF8">
    <property type="entry name" value="TRANSPORT AND GOLGI ORGANIZATION PROTEIN 2 HOMOLOG"/>
    <property type="match status" value="1"/>
</dbReference>
<dbReference type="Proteomes" id="UP000026682">
    <property type="component" value="Unassembled WGS sequence"/>
</dbReference>
<dbReference type="EMBL" id="JFZZ01000063">
    <property type="protein sequence ID" value="KAK91173.1"/>
    <property type="molecule type" value="Genomic_DNA"/>
</dbReference>
<dbReference type="GeneID" id="93119695"/>
<dbReference type="Pfam" id="PF05742">
    <property type="entry name" value="TANGO2"/>
    <property type="match status" value="1"/>
</dbReference>
<accession>A0A158M4Z3</accession>
<comment type="caution">
    <text evidence="1">The sequence shown here is derived from an EMBL/GenBank/DDBJ whole genome shotgun (WGS) entry which is preliminary data.</text>
</comment>
<dbReference type="STRING" id="35814.BBB42_10730"/>
<protein>
    <submittedName>
        <fullName evidence="1">NRDE protein</fullName>
    </submittedName>
</protein>
<sequence>MCLAVIALNQVACIPVLIAANRDEFHARPTAAAAPWPGEPRLYAGRDLRAGGTWMGAADNGRYAVITNYREVGHQVADAPSRGALVERYLAGSIAPHDYLMDVARQASAYNGFNLIVGDHQGAWYYSNRDTAPRYLSTGVYALSNHLLDTPWPKLVRLKTAVAQVLAHSPQPNLPALFAALDDREPADDAALPRTGLPLARERLLSSPFIVSPDYGTRCSTVLLWRDNGVGELHERRFTPEAHVAGETDLTFPYASGLIERPSRLAPLGLGKRSRTACNRQRVIDPVKIALSEEYRP</sequence>
<proteinExistence type="predicted"/>
<evidence type="ECO:0000313" key="2">
    <source>
        <dbReference type="Proteomes" id="UP000026682"/>
    </source>
</evidence>
<name>A0A158M4Z3_9BORD</name>
<dbReference type="AlphaFoldDB" id="A0A158M4Z3"/>
<reference evidence="1 2" key="1">
    <citation type="submission" date="2014-03" db="EMBL/GenBank/DDBJ databases">
        <title>Genome sequence of Bordetella holmseii.</title>
        <authorList>
            <person name="Harvill E."/>
            <person name="Goodfield L.L."/>
            <person name="Ivanov Y."/>
            <person name="Meyer J.A."/>
            <person name="Newth C."/>
            <person name="Cassiday P."/>
            <person name="Tondella M.L."/>
            <person name="Liao P."/>
            <person name="Zimmerman J."/>
            <person name="Meert K."/>
            <person name="Wessel D."/>
            <person name="Berger J."/>
            <person name="Dean J.M."/>
            <person name="Holubkov R."/>
            <person name="Burr J."/>
            <person name="Liu T."/>
            <person name="Brinkac L.M."/>
            <person name="Sanka R."/>
            <person name="Kim M."/>
            <person name="Losada L."/>
        </authorList>
    </citation>
    <scope>NUCLEOTIDE SEQUENCE [LARGE SCALE GENOMIC DNA]</scope>
    <source>
        <strain evidence="1 2">CDC-H585-BH</strain>
    </source>
</reference>
<gene>
    <name evidence="1" type="ORF">L497_1485</name>
</gene>
<dbReference type="PANTHER" id="PTHR17985">
    <property type="entry name" value="SER/THR-RICH PROTEIN T10 IN DGCR REGION"/>
    <property type="match status" value="1"/>
</dbReference>
<dbReference type="RefSeq" id="WP_005014237.1">
    <property type="nucleotide sequence ID" value="NZ_JFZZ01000063.1"/>
</dbReference>
<evidence type="ECO:0000313" key="1">
    <source>
        <dbReference type="EMBL" id="KAK91173.1"/>
    </source>
</evidence>
<organism evidence="1 2">
    <name type="scientific">Bordetella holmesii CDC-H585-BH</name>
    <dbReference type="NCBI Taxonomy" id="1331206"/>
    <lineage>
        <taxon>Bacteria</taxon>
        <taxon>Pseudomonadati</taxon>
        <taxon>Pseudomonadota</taxon>
        <taxon>Betaproteobacteria</taxon>
        <taxon>Burkholderiales</taxon>
        <taxon>Alcaligenaceae</taxon>
        <taxon>Bordetella</taxon>
    </lineage>
</organism>